<feature type="region of interest" description="Disordered" evidence="4">
    <location>
        <begin position="948"/>
        <end position="991"/>
    </location>
</feature>
<keyword evidence="3" id="KW-0206">Cytoskeleton</keyword>
<feature type="region of interest" description="Disordered" evidence="4">
    <location>
        <begin position="518"/>
        <end position="753"/>
    </location>
</feature>
<feature type="region of interest" description="Disordered" evidence="4">
    <location>
        <begin position="16"/>
        <end position="43"/>
    </location>
</feature>
<dbReference type="STRING" id="1168221.R7Z1G8"/>
<dbReference type="OrthoDB" id="5409589at2759"/>
<feature type="compositionally biased region" description="Polar residues" evidence="4">
    <location>
        <begin position="949"/>
        <end position="960"/>
    </location>
</feature>
<keyword evidence="7" id="KW-1185">Reference proteome</keyword>
<dbReference type="Gene3D" id="3.30.920.20">
    <property type="entry name" value="Gas2-like domain"/>
    <property type="match status" value="1"/>
</dbReference>
<name>R7Z1G8_CONA1</name>
<dbReference type="EMBL" id="JH767592">
    <property type="protein sequence ID" value="EON67997.1"/>
    <property type="molecule type" value="Genomic_DNA"/>
</dbReference>
<dbReference type="RefSeq" id="XP_007783314.1">
    <property type="nucleotide sequence ID" value="XM_007785124.1"/>
</dbReference>
<dbReference type="SUPFAM" id="SSF143575">
    <property type="entry name" value="GAS2 domain-like"/>
    <property type="match status" value="1"/>
</dbReference>
<dbReference type="Proteomes" id="UP000016924">
    <property type="component" value="Unassembled WGS sequence"/>
</dbReference>
<dbReference type="GO" id="GO:0008017">
    <property type="term" value="F:microtubule binding"/>
    <property type="evidence" value="ECO:0007669"/>
    <property type="project" value="InterPro"/>
</dbReference>
<dbReference type="Pfam" id="PF02187">
    <property type="entry name" value="GAS2"/>
    <property type="match status" value="1"/>
</dbReference>
<feature type="region of interest" description="Disordered" evidence="4">
    <location>
        <begin position="778"/>
        <end position="838"/>
    </location>
</feature>
<gene>
    <name evidence="6" type="ORF">W97_07143</name>
</gene>
<dbReference type="InterPro" id="IPR036534">
    <property type="entry name" value="GAR_dom_sf"/>
</dbReference>
<reference evidence="7" key="1">
    <citation type="submission" date="2012-06" db="EMBL/GenBank/DDBJ databases">
        <title>The genome sequence of Coniosporium apollinis CBS 100218.</title>
        <authorList>
            <consortium name="The Broad Institute Genome Sequencing Platform"/>
            <person name="Cuomo C."/>
            <person name="Gorbushina A."/>
            <person name="Noack S."/>
            <person name="Walker B."/>
            <person name="Young S.K."/>
            <person name="Zeng Q."/>
            <person name="Gargeya S."/>
            <person name="Fitzgerald M."/>
            <person name="Haas B."/>
            <person name="Abouelleil A."/>
            <person name="Alvarado L."/>
            <person name="Arachchi H.M."/>
            <person name="Berlin A.M."/>
            <person name="Chapman S.B."/>
            <person name="Goldberg J."/>
            <person name="Griggs A."/>
            <person name="Gujja S."/>
            <person name="Hansen M."/>
            <person name="Howarth C."/>
            <person name="Imamovic A."/>
            <person name="Larimer J."/>
            <person name="McCowan C."/>
            <person name="Montmayeur A."/>
            <person name="Murphy C."/>
            <person name="Neiman D."/>
            <person name="Pearson M."/>
            <person name="Priest M."/>
            <person name="Roberts A."/>
            <person name="Saif S."/>
            <person name="Shea T."/>
            <person name="Sisk P."/>
            <person name="Sykes S."/>
            <person name="Wortman J."/>
            <person name="Nusbaum C."/>
            <person name="Birren B."/>
        </authorList>
    </citation>
    <scope>NUCLEOTIDE SEQUENCE [LARGE SCALE GENOMIC DNA]</scope>
    <source>
        <strain evidence="7">CBS 100218</strain>
    </source>
</reference>
<accession>R7Z1G8</accession>
<keyword evidence="2" id="KW-0963">Cytoplasm</keyword>
<feature type="region of interest" description="Disordered" evidence="4">
    <location>
        <begin position="1012"/>
        <end position="1040"/>
    </location>
</feature>
<evidence type="ECO:0000256" key="1">
    <source>
        <dbReference type="ARBA" id="ARBA00004245"/>
    </source>
</evidence>
<evidence type="ECO:0000259" key="5">
    <source>
        <dbReference type="PROSITE" id="PS51460"/>
    </source>
</evidence>
<feature type="compositionally biased region" description="Polar residues" evidence="4">
    <location>
        <begin position="968"/>
        <end position="980"/>
    </location>
</feature>
<feature type="domain" description="GAR" evidence="5">
    <location>
        <begin position="805"/>
        <end position="883"/>
    </location>
</feature>
<sequence>MARTSDAAFFGSRIGLQEAVSPTKPARKQSHDDGSANGTSLEFLRDTSPSTALCIFTDNASSDLADDEEEASLCSNINAATAAEKALGVRVAEAAAELRAWCAEIEQWGWAGTFEPPEDEEHGNSQKSTENHANGMQARNGAANTAGGLRYWGSLPSTQVEAYEERLRDIAIQLEDLELDELKDLVLQMHGQNRSRPSSSYSEKHPALTLLDDVSLLITKTLLQALPHLSQLNQSVDAWTLRLAVLREVPGYLKELKTSRTALQLAWDAMRMPADANDTGDSSTRWAEALQSIRTVLQDKVGGLGERLDRMLDQLEGREDTIPDAWIDNFEGLEADYAKWTVVSQRRVLEVEMKVASEQRKKPTVASLQGTDRPSLPPTELFARVPSIELVHPSPIGMLNGGFFENAAQLDASAEGHTIGSLMNSHVGDRRELPNTTPSQPGKPGSPLSENIVGSDSIVLPASPTTRLKLTPNSATQPSTMSSFGENTSGTSSWLPSLHRPVETMMKRASITSIESIPRSQVKSVTIRRTSSTSSACSLPQHQSVRDRETQSPEYGIDTSEDGLERRRSSASQYHQASQASAERLESYLMRRSSTSSQRSGMMRDEPSFPSPVQEFSVYDDEYEDSASSGTIGTIEDELSPSPAAQAQSPRPQTPESIPSSPAFSATSSATASPPATPSRRVEDSPTIRQVTNRQVARMPHPPLNSAMAKRRRKEDLRPQWPPQRSSQACLDADELHADEQAQSSPASKAEPVLDLEQQIHRIITLIRAPIRLMSGAEAEPLEESSPRAASYSRPSSPPSAARPSKQPSLTLSPVKNEDPRGVRRRGDPDSEIRLYHLTQAGKDKPIKLFIRRVGENGERLMVRVGGGWADLGEYLRQYAEHHGRRTVSEGRLELHGLPSTGTPGVSTPTMPSGIGARIAKFSSPSGAAPTYTPPPPPNGVMGFASVARASTEQVSSTPKSPAFPVSEPSTTDSGRTGSRGQDVGLGGLSARKLDLSGEKLEWVEGMMDKARKLDNGGGGGEFRDLGKAGSTRRVFLKGE</sequence>
<evidence type="ECO:0000313" key="7">
    <source>
        <dbReference type="Proteomes" id="UP000016924"/>
    </source>
</evidence>
<evidence type="ECO:0000256" key="3">
    <source>
        <dbReference type="ARBA" id="ARBA00023212"/>
    </source>
</evidence>
<organism evidence="6 7">
    <name type="scientific">Coniosporium apollinis (strain CBS 100218)</name>
    <name type="common">Rock-inhabiting black yeast</name>
    <dbReference type="NCBI Taxonomy" id="1168221"/>
    <lineage>
        <taxon>Eukaryota</taxon>
        <taxon>Fungi</taxon>
        <taxon>Dikarya</taxon>
        <taxon>Ascomycota</taxon>
        <taxon>Pezizomycotina</taxon>
        <taxon>Dothideomycetes</taxon>
        <taxon>Dothideomycetes incertae sedis</taxon>
        <taxon>Coniosporium</taxon>
    </lineage>
</organism>
<feature type="compositionally biased region" description="Low complexity" evidence="4">
    <location>
        <begin position="640"/>
        <end position="674"/>
    </location>
</feature>
<feature type="region of interest" description="Disordered" evidence="4">
    <location>
        <begin position="113"/>
        <end position="132"/>
    </location>
</feature>
<feature type="compositionally biased region" description="Low complexity" evidence="4">
    <location>
        <begin position="570"/>
        <end position="582"/>
    </location>
</feature>
<evidence type="ECO:0000313" key="6">
    <source>
        <dbReference type="EMBL" id="EON67997.1"/>
    </source>
</evidence>
<dbReference type="PROSITE" id="PS51460">
    <property type="entry name" value="GAR"/>
    <property type="match status" value="1"/>
</dbReference>
<dbReference type="OMA" id="ATWAFEA"/>
<comment type="subcellular location">
    <subcellularLocation>
        <location evidence="1">Cytoplasm</location>
        <location evidence="1">Cytoskeleton</location>
    </subcellularLocation>
</comment>
<dbReference type="GO" id="GO:0005856">
    <property type="term" value="C:cytoskeleton"/>
    <property type="evidence" value="ECO:0007669"/>
    <property type="project" value="UniProtKB-SubCell"/>
</dbReference>
<evidence type="ECO:0000256" key="4">
    <source>
        <dbReference type="SAM" id="MobiDB-lite"/>
    </source>
</evidence>
<feature type="compositionally biased region" description="Low complexity" evidence="4">
    <location>
        <begin position="787"/>
        <end position="805"/>
    </location>
</feature>
<dbReference type="AlphaFoldDB" id="R7Z1G8"/>
<dbReference type="HOGENOM" id="CLU_004583_0_0_1"/>
<feature type="compositionally biased region" description="Polar residues" evidence="4">
    <location>
        <begin position="463"/>
        <end position="495"/>
    </location>
</feature>
<feature type="compositionally biased region" description="Basic and acidic residues" evidence="4">
    <location>
        <begin position="816"/>
        <end position="835"/>
    </location>
</feature>
<feature type="region of interest" description="Disordered" evidence="4">
    <location>
        <begin position="420"/>
        <end position="499"/>
    </location>
</feature>
<dbReference type="GeneID" id="19904454"/>
<dbReference type="eggNOG" id="ENOG502S51C">
    <property type="taxonomic scope" value="Eukaryota"/>
</dbReference>
<protein>
    <recommendedName>
        <fullName evidence="5">GAR domain-containing protein</fullName>
    </recommendedName>
</protein>
<proteinExistence type="predicted"/>
<evidence type="ECO:0000256" key="2">
    <source>
        <dbReference type="ARBA" id="ARBA00022490"/>
    </source>
</evidence>
<dbReference type="InterPro" id="IPR003108">
    <property type="entry name" value="GAR_dom"/>
</dbReference>